<protein>
    <recommendedName>
        <fullName evidence="4">Lipoprotein</fullName>
    </recommendedName>
</protein>
<name>A0A9D2KCT1_9BACT</name>
<feature type="signal peptide" evidence="1">
    <location>
        <begin position="1"/>
        <end position="17"/>
    </location>
</feature>
<reference evidence="2" key="1">
    <citation type="journal article" date="2021" name="PeerJ">
        <title>Extensive microbial diversity within the chicken gut microbiome revealed by metagenomics and culture.</title>
        <authorList>
            <person name="Gilroy R."/>
            <person name="Ravi A."/>
            <person name="Getino M."/>
            <person name="Pursley I."/>
            <person name="Horton D.L."/>
            <person name="Alikhan N.F."/>
            <person name="Baker D."/>
            <person name="Gharbi K."/>
            <person name="Hall N."/>
            <person name="Watson M."/>
            <person name="Adriaenssens E.M."/>
            <person name="Foster-Nyarko E."/>
            <person name="Jarju S."/>
            <person name="Secka A."/>
            <person name="Antonio M."/>
            <person name="Oren A."/>
            <person name="Chaudhuri R.R."/>
            <person name="La Ragione R."/>
            <person name="Hildebrand F."/>
            <person name="Pallen M.J."/>
        </authorList>
    </citation>
    <scope>NUCLEOTIDE SEQUENCE</scope>
    <source>
        <strain evidence="2">ChiW4-1371</strain>
    </source>
</reference>
<reference evidence="2" key="2">
    <citation type="submission" date="2021-04" db="EMBL/GenBank/DDBJ databases">
        <authorList>
            <person name="Gilroy R."/>
        </authorList>
    </citation>
    <scope>NUCLEOTIDE SEQUENCE</scope>
    <source>
        <strain evidence="2">ChiW4-1371</strain>
    </source>
</reference>
<accession>A0A9D2KCT1</accession>
<sequence>MKNVFLVLFIIFCTACAATTSSNISNTSNKIQKITIVVEGLEQEYAQEIINSIKQISGYIKYTAPVNKDGMLEIICRFNDSPNLQKNIYDELNTVFMTLSKTVDISTTYNYFKAVVTAY</sequence>
<dbReference type="AlphaFoldDB" id="A0A9D2KCT1"/>
<organism evidence="2 3">
    <name type="scientific">Candidatus Mucispirillum faecigallinarum</name>
    <dbReference type="NCBI Taxonomy" id="2838699"/>
    <lineage>
        <taxon>Bacteria</taxon>
        <taxon>Pseudomonadati</taxon>
        <taxon>Deferribacterota</taxon>
        <taxon>Deferribacteres</taxon>
        <taxon>Deferribacterales</taxon>
        <taxon>Mucispirillaceae</taxon>
        <taxon>Mucispirillum</taxon>
    </lineage>
</organism>
<dbReference type="EMBL" id="DXAQ01000166">
    <property type="protein sequence ID" value="HIZ90471.1"/>
    <property type="molecule type" value="Genomic_DNA"/>
</dbReference>
<proteinExistence type="predicted"/>
<evidence type="ECO:0000313" key="2">
    <source>
        <dbReference type="EMBL" id="HIZ90471.1"/>
    </source>
</evidence>
<evidence type="ECO:0000256" key="1">
    <source>
        <dbReference type="SAM" id="SignalP"/>
    </source>
</evidence>
<dbReference type="Proteomes" id="UP000824176">
    <property type="component" value="Unassembled WGS sequence"/>
</dbReference>
<gene>
    <name evidence="2" type="ORF">H9804_11045</name>
</gene>
<evidence type="ECO:0008006" key="4">
    <source>
        <dbReference type="Google" id="ProtNLM"/>
    </source>
</evidence>
<keyword evidence="1" id="KW-0732">Signal</keyword>
<comment type="caution">
    <text evidence="2">The sequence shown here is derived from an EMBL/GenBank/DDBJ whole genome shotgun (WGS) entry which is preliminary data.</text>
</comment>
<feature type="chain" id="PRO_5038584392" description="Lipoprotein" evidence="1">
    <location>
        <begin position="18"/>
        <end position="119"/>
    </location>
</feature>
<evidence type="ECO:0000313" key="3">
    <source>
        <dbReference type="Proteomes" id="UP000824176"/>
    </source>
</evidence>